<reference evidence="2" key="2">
    <citation type="submission" date="2023-05" db="EMBL/GenBank/DDBJ databases">
        <authorList>
            <consortium name="Lawrence Berkeley National Laboratory"/>
            <person name="Steindorff A."/>
            <person name="Hensen N."/>
            <person name="Bonometti L."/>
            <person name="Westerberg I."/>
            <person name="Brannstrom I.O."/>
            <person name="Guillou S."/>
            <person name="Cros-Aarteil S."/>
            <person name="Calhoun S."/>
            <person name="Haridas S."/>
            <person name="Kuo A."/>
            <person name="Mondo S."/>
            <person name="Pangilinan J."/>
            <person name="Riley R."/>
            <person name="Labutti K."/>
            <person name="Andreopoulos B."/>
            <person name="Lipzen A."/>
            <person name="Chen C."/>
            <person name="Yanf M."/>
            <person name="Daum C."/>
            <person name="Ng V."/>
            <person name="Clum A."/>
            <person name="Ohm R."/>
            <person name="Martin F."/>
            <person name="Silar P."/>
            <person name="Natvig D."/>
            <person name="Lalanne C."/>
            <person name="Gautier V."/>
            <person name="Ament-Velasquez S.L."/>
            <person name="Kruys A."/>
            <person name="Hutchinson M.I."/>
            <person name="Powell A.J."/>
            <person name="Barry K."/>
            <person name="Miller A.N."/>
            <person name="Grigoriev I.V."/>
            <person name="Debuchy R."/>
            <person name="Gladieux P."/>
            <person name="Thoren M.H."/>
            <person name="Johannesson H."/>
        </authorList>
    </citation>
    <scope>NUCLEOTIDE SEQUENCE</scope>
    <source>
        <strain evidence="2">CBS 103.79</strain>
    </source>
</reference>
<feature type="compositionally biased region" description="Low complexity" evidence="1">
    <location>
        <begin position="264"/>
        <end position="280"/>
    </location>
</feature>
<feature type="compositionally biased region" description="Basic and acidic residues" evidence="1">
    <location>
        <begin position="122"/>
        <end position="136"/>
    </location>
</feature>
<feature type="region of interest" description="Disordered" evidence="1">
    <location>
        <begin position="790"/>
        <end position="818"/>
    </location>
</feature>
<feature type="compositionally biased region" description="Low complexity" evidence="1">
    <location>
        <begin position="375"/>
        <end position="390"/>
    </location>
</feature>
<feature type="region of interest" description="Disordered" evidence="1">
    <location>
        <begin position="1"/>
        <end position="87"/>
    </location>
</feature>
<sequence>MARAKKTKPKTPASAALPSSTKSAPPPSRKYESSAPAPQQLTFPPRRKIVRTYGSASTRTRRSLPARLDLEDDEEEQEEVVEKRRSLRQQTLTQAGYVTSQPGLGELRVDAGFDLEAEEEAGTERVRGKEAAEAARGKGLKRRRTIGGDAVPALERKVSRTQTLTQFLGVGEGRDAGLRIEDDEEEDNKERGKGVGVPHTPSNKRVRVGEVPSSQPTPFTPLLGYSPIMSYRSPLTQKSTNLGGAPPPPPVAGGKLPRNLVIQDSYSDGLGSSSAAADSSPGKEEEVATPSQKPAREALAEIPVGSLELGVYSTPVGETPTARRKRMFVEIPDSDDDLESLGSTPLRAVSTPHRTRSAQQTPLRREVVADEFEIAADPGSAPRSAGAAAGETPASVGRSDKENDTPAVRVLDDAESTASEGSPTPRLAAKKSQAAARASQVSPNTASQFWTASVEMGGSLGRPSQALGSSRTEVAALEEGPNTVEEAESAGTPTPAPRESQFHGSMGGSSGKRRHATPQLEEDADETAREAEEEYAPPSILRKAASQKTPRPGSGKKRDATPELARSESSTDKEPSTPTPVVRRVQIALPPPSTAEEVYKETPRKPHKSSPIYQRHTQARSQYYSQGLESQRVPMEMIRSLGPQTDRSDIIASIDAAIVDEIIKGSRDHEFRAYKFPIQVLRCWIFTAHADAPEAGEVKYMATLGPAQEPGQIDSGSGVGNAEFNAGVSGHAFAHKLVQVYQLNNPVPLEDMEDNGLGVGAPPRYRYLPPAVVGQLLANLRCPLFAEEGEDEVKFEEDEEDVEESVEDIAEEPGSGSVTISQELAEQLRSDIVHSTQLNERRHHHHPEEEDIIPASQSPLQPRPPPSTARNQPADSFPLPTTPRSAQRRRNNTPRPSNPIRPSQATTASDLSLPSSPAKSSVPRPPMPQSSSGLSSLLPPQGVAGLLLSSQAGGLLLPPDSLLLDMVGMAPPPVEVWDSEEEEE</sequence>
<feature type="compositionally biased region" description="Low complexity" evidence="1">
    <location>
        <begin position="10"/>
        <end position="23"/>
    </location>
</feature>
<dbReference type="Proteomes" id="UP001303889">
    <property type="component" value="Unassembled WGS sequence"/>
</dbReference>
<proteinExistence type="predicted"/>
<evidence type="ECO:0000313" key="3">
    <source>
        <dbReference type="Proteomes" id="UP001303889"/>
    </source>
</evidence>
<feature type="compositionally biased region" description="Polar residues" evidence="1">
    <location>
        <begin position="233"/>
        <end position="242"/>
    </location>
</feature>
<gene>
    <name evidence="2" type="ORF">C8A05DRAFT_44171</name>
</gene>
<dbReference type="EMBL" id="MU855512">
    <property type="protein sequence ID" value="KAK3902402.1"/>
    <property type="molecule type" value="Genomic_DNA"/>
</dbReference>
<reference evidence="2" key="1">
    <citation type="journal article" date="2023" name="Mol. Phylogenet. Evol.">
        <title>Genome-scale phylogeny and comparative genomics of the fungal order Sordariales.</title>
        <authorList>
            <person name="Hensen N."/>
            <person name="Bonometti L."/>
            <person name="Westerberg I."/>
            <person name="Brannstrom I.O."/>
            <person name="Guillou S."/>
            <person name="Cros-Aarteil S."/>
            <person name="Calhoun S."/>
            <person name="Haridas S."/>
            <person name="Kuo A."/>
            <person name="Mondo S."/>
            <person name="Pangilinan J."/>
            <person name="Riley R."/>
            <person name="LaButti K."/>
            <person name="Andreopoulos B."/>
            <person name="Lipzen A."/>
            <person name="Chen C."/>
            <person name="Yan M."/>
            <person name="Daum C."/>
            <person name="Ng V."/>
            <person name="Clum A."/>
            <person name="Steindorff A."/>
            <person name="Ohm R.A."/>
            <person name="Martin F."/>
            <person name="Silar P."/>
            <person name="Natvig D.O."/>
            <person name="Lalanne C."/>
            <person name="Gautier V."/>
            <person name="Ament-Velasquez S.L."/>
            <person name="Kruys A."/>
            <person name="Hutchinson M.I."/>
            <person name="Powell A.J."/>
            <person name="Barry K."/>
            <person name="Miller A.N."/>
            <person name="Grigoriev I.V."/>
            <person name="Debuchy R."/>
            <person name="Gladieux P."/>
            <person name="Hiltunen Thoren M."/>
            <person name="Johannesson H."/>
        </authorList>
    </citation>
    <scope>NUCLEOTIDE SEQUENCE</scope>
    <source>
        <strain evidence="2">CBS 103.79</strain>
    </source>
</reference>
<name>A0AAN6RT31_9PEZI</name>
<feature type="region of interest" description="Disordered" evidence="1">
    <location>
        <begin position="839"/>
        <end position="941"/>
    </location>
</feature>
<feature type="region of interest" description="Disordered" evidence="1">
    <location>
        <begin position="119"/>
        <end position="141"/>
    </location>
</feature>
<evidence type="ECO:0000313" key="2">
    <source>
        <dbReference type="EMBL" id="KAK3902402.1"/>
    </source>
</evidence>
<keyword evidence="3" id="KW-1185">Reference proteome</keyword>
<feature type="compositionally biased region" description="Low complexity" evidence="1">
    <location>
        <begin position="426"/>
        <end position="440"/>
    </location>
</feature>
<protein>
    <submittedName>
        <fullName evidence="2">Uncharacterized protein</fullName>
    </submittedName>
</protein>
<feature type="compositionally biased region" description="Polar residues" evidence="1">
    <location>
        <begin position="441"/>
        <end position="451"/>
    </location>
</feature>
<feature type="compositionally biased region" description="Basic and acidic residues" evidence="1">
    <location>
        <begin position="556"/>
        <end position="575"/>
    </location>
</feature>
<feature type="compositionally biased region" description="Acidic residues" evidence="1">
    <location>
        <begin position="70"/>
        <end position="79"/>
    </location>
</feature>
<feature type="compositionally biased region" description="Acidic residues" evidence="1">
    <location>
        <begin position="790"/>
        <end position="811"/>
    </location>
</feature>
<feature type="compositionally biased region" description="Acidic residues" evidence="1">
    <location>
        <begin position="520"/>
        <end position="535"/>
    </location>
</feature>
<evidence type="ECO:0000256" key="1">
    <source>
        <dbReference type="SAM" id="MobiDB-lite"/>
    </source>
</evidence>
<feature type="compositionally biased region" description="Polar residues" evidence="1">
    <location>
        <begin position="903"/>
        <end position="919"/>
    </location>
</feature>
<comment type="caution">
    <text evidence="2">The sequence shown here is derived from an EMBL/GenBank/DDBJ whole genome shotgun (WGS) entry which is preliminary data.</text>
</comment>
<feature type="compositionally biased region" description="Low complexity" evidence="1">
    <location>
        <begin position="929"/>
        <end position="941"/>
    </location>
</feature>
<organism evidence="2 3">
    <name type="scientific">Staphylotrichum tortipilum</name>
    <dbReference type="NCBI Taxonomy" id="2831512"/>
    <lineage>
        <taxon>Eukaryota</taxon>
        <taxon>Fungi</taxon>
        <taxon>Dikarya</taxon>
        <taxon>Ascomycota</taxon>
        <taxon>Pezizomycotina</taxon>
        <taxon>Sordariomycetes</taxon>
        <taxon>Sordariomycetidae</taxon>
        <taxon>Sordariales</taxon>
        <taxon>Chaetomiaceae</taxon>
        <taxon>Staphylotrichum</taxon>
    </lineage>
</organism>
<accession>A0AAN6RT31</accession>
<feature type="region of interest" description="Disordered" evidence="1">
    <location>
        <begin position="175"/>
        <end position="618"/>
    </location>
</feature>
<dbReference type="AlphaFoldDB" id="A0AAN6RT31"/>
<feature type="compositionally biased region" description="Low complexity" evidence="1">
    <location>
        <begin position="893"/>
        <end position="902"/>
    </location>
</feature>